<feature type="compositionally biased region" description="Basic and acidic residues" evidence="2">
    <location>
        <begin position="114"/>
        <end position="124"/>
    </location>
</feature>
<dbReference type="GO" id="GO:0000981">
    <property type="term" value="F:DNA-binding transcription factor activity, RNA polymerase II-specific"/>
    <property type="evidence" value="ECO:0007669"/>
    <property type="project" value="InterPro"/>
</dbReference>
<comment type="caution">
    <text evidence="3">The sequence shown here is derived from an EMBL/GenBank/DDBJ whole genome shotgun (WGS) entry which is preliminary data.</text>
</comment>
<name>A0A397IS21_9GLOM</name>
<dbReference type="OrthoDB" id="2405024at2759"/>
<dbReference type="GO" id="GO:0006210">
    <property type="term" value="P:thymine catabolic process"/>
    <property type="evidence" value="ECO:0007669"/>
    <property type="project" value="TreeGrafter"/>
</dbReference>
<dbReference type="PANTHER" id="PTHR43866:SF3">
    <property type="entry name" value="METHYLMALONATE-SEMIALDEHYDE DEHYDROGENASE [ACYLATING], MITOCHONDRIAL"/>
    <property type="match status" value="1"/>
</dbReference>
<dbReference type="InterPro" id="IPR010061">
    <property type="entry name" value="MeMal-semiAld_DH"/>
</dbReference>
<dbReference type="GO" id="GO:0004491">
    <property type="term" value="F:methylmalonate-semialdehyde dehydrogenase (acylating, NAD) activity"/>
    <property type="evidence" value="ECO:0007669"/>
    <property type="project" value="InterPro"/>
</dbReference>
<accession>A0A397IS21</accession>
<dbReference type="InterPro" id="IPR014842">
    <property type="entry name" value="AFT"/>
</dbReference>
<dbReference type="STRING" id="1348612.A0A397IS21"/>
<dbReference type="AlphaFoldDB" id="A0A397IS21"/>
<dbReference type="GO" id="GO:0045944">
    <property type="term" value="P:positive regulation of transcription by RNA polymerase II"/>
    <property type="evidence" value="ECO:0007669"/>
    <property type="project" value="InterPro"/>
</dbReference>
<dbReference type="PANTHER" id="PTHR43866">
    <property type="entry name" value="MALONATE-SEMIALDEHYDE DEHYDROGENASE"/>
    <property type="match status" value="1"/>
</dbReference>
<organism evidence="3 4">
    <name type="scientific">Diversispora epigaea</name>
    <dbReference type="NCBI Taxonomy" id="1348612"/>
    <lineage>
        <taxon>Eukaryota</taxon>
        <taxon>Fungi</taxon>
        <taxon>Fungi incertae sedis</taxon>
        <taxon>Mucoromycota</taxon>
        <taxon>Glomeromycotina</taxon>
        <taxon>Glomeromycetes</taxon>
        <taxon>Diversisporales</taxon>
        <taxon>Diversisporaceae</taxon>
        <taxon>Diversispora</taxon>
    </lineage>
</organism>
<dbReference type="GO" id="GO:0006574">
    <property type="term" value="P:L-valine catabolic process"/>
    <property type="evidence" value="ECO:0007669"/>
    <property type="project" value="TreeGrafter"/>
</dbReference>
<proteinExistence type="inferred from homology"/>
<dbReference type="EMBL" id="PQFF01000147">
    <property type="protein sequence ID" value="RHZ78775.1"/>
    <property type="molecule type" value="Genomic_DNA"/>
</dbReference>
<keyword evidence="4" id="KW-1185">Reference proteome</keyword>
<evidence type="ECO:0000313" key="3">
    <source>
        <dbReference type="EMBL" id="RHZ78775.1"/>
    </source>
</evidence>
<comment type="similarity">
    <text evidence="1">Belongs to the aldehyde dehydrogenase family.</text>
</comment>
<dbReference type="GO" id="GO:0010106">
    <property type="term" value="P:cellular response to iron ion starvation"/>
    <property type="evidence" value="ECO:0007669"/>
    <property type="project" value="InterPro"/>
</dbReference>
<protein>
    <submittedName>
        <fullName evidence="3">Uncharacterized protein</fullName>
    </submittedName>
</protein>
<evidence type="ECO:0000313" key="4">
    <source>
        <dbReference type="Proteomes" id="UP000266861"/>
    </source>
</evidence>
<reference evidence="3 4" key="1">
    <citation type="submission" date="2018-08" db="EMBL/GenBank/DDBJ databases">
        <title>Genome and evolution of the arbuscular mycorrhizal fungus Diversispora epigaea (formerly Glomus versiforme) and its bacterial endosymbionts.</title>
        <authorList>
            <person name="Sun X."/>
            <person name="Fei Z."/>
            <person name="Harrison M."/>
        </authorList>
    </citation>
    <scope>NUCLEOTIDE SEQUENCE [LARGE SCALE GENOMIC DNA]</scope>
    <source>
        <strain evidence="3 4">IT104</strain>
    </source>
</reference>
<evidence type="ECO:0000256" key="1">
    <source>
        <dbReference type="ARBA" id="ARBA00009986"/>
    </source>
</evidence>
<dbReference type="Proteomes" id="UP000266861">
    <property type="component" value="Unassembled WGS sequence"/>
</dbReference>
<dbReference type="Pfam" id="PF08731">
    <property type="entry name" value="AFT"/>
    <property type="match status" value="1"/>
</dbReference>
<feature type="region of interest" description="Disordered" evidence="2">
    <location>
        <begin position="95"/>
        <end position="124"/>
    </location>
</feature>
<evidence type="ECO:0000256" key="2">
    <source>
        <dbReference type="SAM" id="MobiDB-lite"/>
    </source>
</evidence>
<dbReference type="GO" id="GO:0005739">
    <property type="term" value="C:mitochondrion"/>
    <property type="evidence" value="ECO:0007669"/>
    <property type="project" value="TreeGrafter"/>
</dbReference>
<gene>
    <name evidence="3" type="ORF">Glove_156g68</name>
</gene>
<sequence length="124" mass="14609">MLSPPPSDSHFESRDDLIQHVQTHAFSYGYAVSIKRSERNKFVYLQCDRDGYYNNRLNLTDDTRQRATSTRLIGCPFELYGRKMKDSKWHLTIKNENHNHEASKNISGHPSSRRLNEKDQQRVQ</sequence>